<proteinExistence type="predicted"/>
<dbReference type="AlphaFoldDB" id="A0A0D8Y3I4"/>
<dbReference type="InterPro" id="IPR045060">
    <property type="entry name" value="Phe-tRNA-ligase_IIc_bsu"/>
</dbReference>
<keyword evidence="4" id="KW-1185">Reference proteome</keyword>
<dbReference type="InterPro" id="IPR020825">
    <property type="entry name" value="Phe-tRNA_synthase-like_B3/B4"/>
</dbReference>
<dbReference type="GO" id="GO:0006432">
    <property type="term" value="P:phenylalanyl-tRNA aminoacylation"/>
    <property type="evidence" value="ECO:0007669"/>
    <property type="project" value="InterPro"/>
</dbReference>
<dbReference type="InterPro" id="IPR032675">
    <property type="entry name" value="LRR_dom_sf"/>
</dbReference>
<gene>
    <name evidence="3" type="ORF">DICVIV_04704</name>
</gene>
<dbReference type="Pfam" id="PF13855">
    <property type="entry name" value="LRR_8"/>
    <property type="match status" value="2"/>
</dbReference>
<dbReference type="InterPro" id="IPR001611">
    <property type="entry name" value="Leu-rich_rpt"/>
</dbReference>
<name>A0A0D8Y3I4_DICVI</name>
<keyword evidence="2" id="KW-0677">Repeat</keyword>
<dbReference type="Proteomes" id="UP000053766">
    <property type="component" value="Unassembled WGS sequence"/>
</dbReference>
<dbReference type="PROSITE" id="PS51450">
    <property type="entry name" value="LRR"/>
    <property type="match status" value="2"/>
</dbReference>
<organism evidence="3 4">
    <name type="scientific">Dictyocaulus viviparus</name>
    <name type="common">Bovine lungworm</name>
    <dbReference type="NCBI Taxonomy" id="29172"/>
    <lineage>
        <taxon>Eukaryota</taxon>
        <taxon>Metazoa</taxon>
        <taxon>Ecdysozoa</taxon>
        <taxon>Nematoda</taxon>
        <taxon>Chromadorea</taxon>
        <taxon>Rhabditida</taxon>
        <taxon>Rhabditina</taxon>
        <taxon>Rhabditomorpha</taxon>
        <taxon>Strongyloidea</taxon>
        <taxon>Metastrongylidae</taxon>
        <taxon>Dictyocaulus</taxon>
    </lineage>
</organism>
<dbReference type="PANTHER" id="PTHR10947">
    <property type="entry name" value="PHENYLALANYL-TRNA SYNTHETASE BETA CHAIN AND LEUCINE-RICH REPEAT-CONTAINING PROTEIN 47"/>
    <property type="match status" value="1"/>
</dbReference>
<dbReference type="SMART" id="SM00369">
    <property type="entry name" value="LRR_TYP"/>
    <property type="match status" value="4"/>
</dbReference>
<evidence type="ECO:0000256" key="2">
    <source>
        <dbReference type="ARBA" id="ARBA00022737"/>
    </source>
</evidence>
<dbReference type="Gene3D" id="3.50.40.10">
    <property type="entry name" value="Phenylalanyl-trna Synthetase, Chain B, domain 3"/>
    <property type="match status" value="1"/>
</dbReference>
<protein>
    <submittedName>
        <fullName evidence="3">Leucine Rich repeat-containing domain protein</fullName>
    </submittedName>
</protein>
<dbReference type="EMBL" id="KN716244">
    <property type="protein sequence ID" value="KJH49146.1"/>
    <property type="molecule type" value="Genomic_DNA"/>
</dbReference>
<evidence type="ECO:0000313" key="3">
    <source>
        <dbReference type="EMBL" id="KJH49146.1"/>
    </source>
</evidence>
<evidence type="ECO:0000313" key="4">
    <source>
        <dbReference type="Proteomes" id="UP000053766"/>
    </source>
</evidence>
<dbReference type="OrthoDB" id="67933at2759"/>
<reference evidence="4" key="2">
    <citation type="journal article" date="2016" name="Sci. Rep.">
        <title>Dictyocaulus viviparus genome, variome and transcriptome elucidate lungworm biology and support future intervention.</title>
        <authorList>
            <person name="McNulty S.N."/>
            <person name="Strube C."/>
            <person name="Rosa B.A."/>
            <person name="Martin J.C."/>
            <person name="Tyagi R."/>
            <person name="Choi Y.J."/>
            <person name="Wang Q."/>
            <person name="Hallsworth Pepin K."/>
            <person name="Zhang X."/>
            <person name="Ozersky P."/>
            <person name="Wilson R.K."/>
            <person name="Sternberg P.W."/>
            <person name="Gasser R.B."/>
            <person name="Mitreva M."/>
        </authorList>
    </citation>
    <scope>NUCLEOTIDE SEQUENCE [LARGE SCALE GENOMIC DNA]</scope>
    <source>
        <strain evidence="4">HannoverDv2000</strain>
    </source>
</reference>
<dbReference type="Gene3D" id="3.80.10.10">
    <property type="entry name" value="Ribonuclease Inhibitor"/>
    <property type="match status" value="2"/>
</dbReference>
<keyword evidence="1" id="KW-0433">Leucine-rich repeat</keyword>
<dbReference type="InterPro" id="IPR003591">
    <property type="entry name" value="Leu-rich_rpt_typical-subtyp"/>
</dbReference>
<sequence length="467" mass="52171">MCLFLEWPELSVVTQERRLELVLKSVTSERKPPLNDELLQKTVFEKNPQLNFISVAGCGLSFISPSIAACSDLTKLSIIRNALVSLPEEIGTLSQLIHIDLSDNNLECLPKSFVNLTKLEVFVATGNKLTNEGLFDFSAIHGLLVINLSHNELVDVPSTLMRKELVRLHTINLAHNKITEVPSQLSVNEHLKDLNLGENNITDLPWAIGQLEKIRILNLSENPFKDGRFRKLVNDKRAKVSAVIAYISKNAPKPLDKEPPNIVEEELESKISPNDFDTVIKIGIPGMYVKRVESVAQIRPFLSCCVLSNLDLTGKNFKKFIDIQTKLHASSLCCHRTVATIGTHELKAFQPPLKYLALPADDLYITALHKKKPVSARDLLDALARDADLARRRTKRNTLNPLHRYLNLVVDLPVLPCLIDAQGLVISLPPITNSDLTKMSEETQSVWVEVTSNESVATCKKVLHFLS</sequence>
<reference evidence="3 4" key="1">
    <citation type="submission" date="2013-11" db="EMBL/GenBank/DDBJ databases">
        <title>Draft genome of the bovine lungworm Dictyocaulus viviparus.</title>
        <authorList>
            <person name="Mitreva M."/>
        </authorList>
    </citation>
    <scope>NUCLEOTIDE SEQUENCE [LARGE SCALE GENOMIC DNA]</scope>
    <source>
        <strain evidence="3 4">HannoverDv2000</strain>
    </source>
</reference>
<dbReference type="STRING" id="29172.A0A0D8Y3I4"/>
<dbReference type="PANTHER" id="PTHR10947:SF3">
    <property type="entry name" value="LEUCINE-RICH REPEAT-CONTAINING PROTEIN 47"/>
    <property type="match status" value="1"/>
</dbReference>
<evidence type="ECO:0000256" key="1">
    <source>
        <dbReference type="ARBA" id="ARBA00022614"/>
    </source>
</evidence>
<dbReference type="SUPFAM" id="SSF52058">
    <property type="entry name" value="L domain-like"/>
    <property type="match status" value="1"/>
</dbReference>
<accession>A0A0D8Y3I4</accession>
<dbReference type="GO" id="GO:0004826">
    <property type="term" value="F:phenylalanine-tRNA ligase activity"/>
    <property type="evidence" value="ECO:0007669"/>
    <property type="project" value="InterPro"/>
</dbReference>